<gene>
    <name evidence="2" type="ORF">C440_09567</name>
</gene>
<reference evidence="2 3" key="1">
    <citation type="journal article" date="2014" name="PLoS Genet.">
        <title>Phylogenetically driven sequencing of extremely halophilic archaea reveals strategies for static and dynamic osmo-response.</title>
        <authorList>
            <person name="Becker E.A."/>
            <person name="Seitzer P.M."/>
            <person name="Tritt A."/>
            <person name="Larsen D."/>
            <person name="Krusor M."/>
            <person name="Yao A.I."/>
            <person name="Wu D."/>
            <person name="Madern D."/>
            <person name="Eisen J.A."/>
            <person name="Darling A.E."/>
            <person name="Facciotti M.T."/>
        </authorList>
    </citation>
    <scope>NUCLEOTIDE SEQUENCE [LARGE SCALE GENOMIC DNA]</scope>
    <source>
        <strain evidence="2 3">ATCC BAA-1512</strain>
    </source>
</reference>
<comment type="caution">
    <text evidence="2">The sequence shown here is derived from an EMBL/GenBank/DDBJ whole genome shotgun (WGS) entry which is preliminary data.</text>
</comment>
<feature type="compositionally biased region" description="Basic and acidic residues" evidence="1">
    <location>
        <begin position="185"/>
        <end position="199"/>
    </location>
</feature>
<name>M0IEW8_9EURY</name>
<dbReference type="PATRIC" id="fig|662479.7.peg.1942"/>
<accession>M0IEW8</accession>
<sequence length="257" mass="27156">MRELRTCDFCGTDAVGVFEVLPPELTPADDQRRVILCEHCQETLTDVIAPLLSRLGVGADVDIPDDAPAETGASTTPTRAGGESVGNAASVDVESVDPAPTPDESTDGQDDKTGGESVETEPSGDEPTTGEPTEGDSPDPLGDAGHSATSVEADETSENDSETTPGVEADQTGASDASETESADEEKSGDSDMRPEPPKFRKVIRILQNREFPVERAEIESLASGAYDLDDDEVADIFDYAIERDLLVDDGGMLRRP</sequence>
<proteinExistence type="predicted"/>
<feature type="compositionally biased region" description="Acidic residues" evidence="1">
    <location>
        <begin position="152"/>
        <end position="161"/>
    </location>
</feature>
<keyword evidence="3" id="KW-1185">Reference proteome</keyword>
<dbReference type="Proteomes" id="UP000011550">
    <property type="component" value="Unassembled WGS sequence"/>
</dbReference>
<dbReference type="OrthoDB" id="204261at2157"/>
<dbReference type="RefSeq" id="WP_008320177.1">
    <property type="nucleotide sequence ID" value="NZ_AOLN01000011.1"/>
</dbReference>
<organism evidence="2 3">
    <name type="scientific">Haloferax mucosum ATCC BAA-1512</name>
    <dbReference type="NCBI Taxonomy" id="662479"/>
    <lineage>
        <taxon>Archaea</taxon>
        <taxon>Methanobacteriati</taxon>
        <taxon>Methanobacteriota</taxon>
        <taxon>Stenosarchaea group</taxon>
        <taxon>Halobacteria</taxon>
        <taxon>Halobacteriales</taxon>
        <taxon>Haloferacaceae</taxon>
        <taxon>Haloferax</taxon>
    </lineage>
</organism>
<evidence type="ECO:0000256" key="1">
    <source>
        <dbReference type="SAM" id="MobiDB-lite"/>
    </source>
</evidence>
<feature type="region of interest" description="Disordered" evidence="1">
    <location>
        <begin position="63"/>
        <end position="200"/>
    </location>
</feature>
<dbReference type="AlphaFoldDB" id="M0IEW8"/>
<dbReference type="EMBL" id="AOLN01000011">
    <property type="protein sequence ID" value="ELZ95316.1"/>
    <property type="molecule type" value="Genomic_DNA"/>
</dbReference>
<evidence type="ECO:0000313" key="3">
    <source>
        <dbReference type="Proteomes" id="UP000011550"/>
    </source>
</evidence>
<protein>
    <submittedName>
        <fullName evidence="2">Uncharacterized protein</fullName>
    </submittedName>
</protein>
<evidence type="ECO:0000313" key="2">
    <source>
        <dbReference type="EMBL" id="ELZ95316.1"/>
    </source>
</evidence>